<feature type="transmembrane region" description="Helical" evidence="1">
    <location>
        <begin position="7"/>
        <end position="30"/>
    </location>
</feature>
<feature type="transmembrane region" description="Helical" evidence="1">
    <location>
        <begin position="85"/>
        <end position="104"/>
    </location>
</feature>
<dbReference type="STRING" id="1244108.SAMN05444004_1354"/>
<keyword evidence="3" id="KW-1185">Reference proteome</keyword>
<dbReference type="Proteomes" id="UP000198914">
    <property type="component" value="Unassembled WGS sequence"/>
</dbReference>
<evidence type="ECO:0000313" key="2">
    <source>
        <dbReference type="EMBL" id="SDZ61671.1"/>
    </source>
</evidence>
<keyword evidence="1" id="KW-0472">Membrane</keyword>
<gene>
    <name evidence="2" type="ORF">SAMN05444004_1354</name>
</gene>
<dbReference type="AlphaFoldDB" id="A0A1H3UHY0"/>
<name>A0A1H3UHY0_9RHOB</name>
<organism evidence="2 3">
    <name type="scientific">Jannaschia faecimaris</name>
    <dbReference type="NCBI Taxonomy" id="1244108"/>
    <lineage>
        <taxon>Bacteria</taxon>
        <taxon>Pseudomonadati</taxon>
        <taxon>Pseudomonadota</taxon>
        <taxon>Alphaproteobacteria</taxon>
        <taxon>Rhodobacterales</taxon>
        <taxon>Roseobacteraceae</taxon>
        <taxon>Jannaschia</taxon>
    </lineage>
</organism>
<keyword evidence="1" id="KW-0812">Transmembrane</keyword>
<keyword evidence="1" id="KW-1133">Transmembrane helix</keyword>
<sequence>MSQAEAILLLVKLWGAAGALVALPFLAFGIDRVDEDARGAYVFRPLLVPGIVMVWPFVLWRWYVLATGRDAWPERYRPRRSNHRWVALAMPVAIVVIIGAGLSVRQTWPSDISPERLAPPPGEASQ</sequence>
<dbReference type="OrthoDB" id="7857180at2"/>
<accession>A0A1H3UHY0</accession>
<protein>
    <submittedName>
        <fullName evidence="2">Uncharacterized protein</fullName>
    </submittedName>
</protein>
<reference evidence="3" key="1">
    <citation type="submission" date="2016-10" db="EMBL/GenBank/DDBJ databases">
        <authorList>
            <person name="Varghese N."/>
            <person name="Submissions S."/>
        </authorList>
    </citation>
    <scope>NUCLEOTIDE SEQUENCE [LARGE SCALE GENOMIC DNA]</scope>
    <source>
        <strain evidence="3">DSM 100420</strain>
    </source>
</reference>
<dbReference type="EMBL" id="FNPX01000035">
    <property type="protein sequence ID" value="SDZ61671.1"/>
    <property type="molecule type" value="Genomic_DNA"/>
</dbReference>
<feature type="transmembrane region" description="Helical" evidence="1">
    <location>
        <begin position="42"/>
        <end position="64"/>
    </location>
</feature>
<dbReference type="RefSeq" id="WP_092647966.1">
    <property type="nucleotide sequence ID" value="NZ_FNPX01000035.1"/>
</dbReference>
<evidence type="ECO:0000313" key="3">
    <source>
        <dbReference type="Proteomes" id="UP000198914"/>
    </source>
</evidence>
<evidence type="ECO:0000256" key="1">
    <source>
        <dbReference type="SAM" id="Phobius"/>
    </source>
</evidence>
<proteinExistence type="predicted"/>